<evidence type="ECO:0000256" key="2">
    <source>
        <dbReference type="SAM" id="SignalP"/>
    </source>
</evidence>
<proteinExistence type="predicted"/>
<dbReference type="RefSeq" id="WP_184636438.1">
    <property type="nucleotide sequence ID" value="NZ_JACIFZ010000001.1"/>
</dbReference>
<comment type="caution">
    <text evidence="3">The sequence shown here is derived from an EMBL/GenBank/DDBJ whole genome shotgun (WGS) entry which is preliminary data.</text>
</comment>
<dbReference type="Pfam" id="PF11604">
    <property type="entry name" value="CusF_Ec"/>
    <property type="match status" value="1"/>
</dbReference>
<name>A0A840FDS1_9BURK</name>
<evidence type="ECO:0000256" key="1">
    <source>
        <dbReference type="SAM" id="MobiDB-lite"/>
    </source>
</evidence>
<protein>
    <submittedName>
        <fullName evidence="3">Cu(I)/Ag(I) efflux system membrane protein CusA/SilA</fullName>
    </submittedName>
</protein>
<feature type="chain" id="PRO_5032825658" evidence="2">
    <location>
        <begin position="22"/>
        <end position="121"/>
    </location>
</feature>
<keyword evidence="2" id="KW-0732">Signal</keyword>
<organism evidence="3 4">
    <name type="scientific">Variovorax guangxiensis</name>
    <dbReference type="NCBI Taxonomy" id="1775474"/>
    <lineage>
        <taxon>Bacteria</taxon>
        <taxon>Pseudomonadati</taxon>
        <taxon>Pseudomonadota</taxon>
        <taxon>Betaproteobacteria</taxon>
        <taxon>Burkholderiales</taxon>
        <taxon>Comamonadaceae</taxon>
        <taxon>Variovorax</taxon>
    </lineage>
</organism>
<dbReference type="Gene3D" id="2.40.50.320">
    <property type="entry name" value="Copper binding periplasmic protein CusF"/>
    <property type="match status" value="1"/>
</dbReference>
<dbReference type="Proteomes" id="UP000524450">
    <property type="component" value="Unassembled WGS sequence"/>
</dbReference>
<dbReference type="EMBL" id="JACIFZ010000001">
    <property type="protein sequence ID" value="MBB4220746.1"/>
    <property type="molecule type" value="Genomic_DNA"/>
</dbReference>
<evidence type="ECO:0000313" key="3">
    <source>
        <dbReference type="EMBL" id="MBB4220746.1"/>
    </source>
</evidence>
<sequence length="121" mass="12808">MKVLHPLAFALLAASAAVAQAQAQSQAQMSKDDMSPMKMPAAGQQAGAMMTDAVVQKIDAAKGLIVLKHGDIPNLAMPAMTMGFDVADRKMLDPLKPGDKVRFHVEVVKGKPTVTQLEAAR</sequence>
<reference evidence="3 4" key="1">
    <citation type="submission" date="2020-08" db="EMBL/GenBank/DDBJ databases">
        <title>Genomic Encyclopedia of Type Strains, Phase IV (KMG-V): Genome sequencing to study the core and pangenomes of soil and plant-associated prokaryotes.</title>
        <authorList>
            <person name="Whitman W."/>
        </authorList>
    </citation>
    <scope>NUCLEOTIDE SEQUENCE [LARGE SCALE GENOMIC DNA]</scope>
    <source>
        <strain evidence="3 4">34/80</strain>
    </source>
</reference>
<feature type="signal peptide" evidence="2">
    <location>
        <begin position="1"/>
        <end position="21"/>
    </location>
</feature>
<feature type="region of interest" description="Disordered" evidence="1">
    <location>
        <begin position="23"/>
        <end position="43"/>
    </location>
</feature>
<dbReference type="InterPro" id="IPR021647">
    <property type="entry name" value="CusF_Ec"/>
</dbReference>
<evidence type="ECO:0000313" key="4">
    <source>
        <dbReference type="Proteomes" id="UP000524450"/>
    </source>
</evidence>
<dbReference type="InterPro" id="IPR042230">
    <property type="entry name" value="CusF_sf"/>
</dbReference>
<dbReference type="AlphaFoldDB" id="A0A840FDS1"/>
<accession>A0A840FDS1</accession>
<gene>
    <name evidence="3" type="ORF">GGD71_001493</name>
</gene>